<dbReference type="InterPro" id="IPR000172">
    <property type="entry name" value="GMC_OxRdtase_N"/>
</dbReference>
<evidence type="ECO:0000313" key="4">
    <source>
        <dbReference type="Proteomes" id="UP000287651"/>
    </source>
</evidence>
<evidence type="ECO:0000256" key="1">
    <source>
        <dbReference type="ARBA" id="ARBA00022729"/>
    </source>
</evidence>
<dbReference type="PANTHER" id="PTHR45968">
    <property type="entry name" value="OSJNBA0019K04.7 PROTEIN"/>
    <property type="match status" value="1"/>
</dbReference>
<dbReference type="InterPro" id="IPR036188">
    <property type="entry name" value="FAD/NAD-bd_sf"/>
</dbReference>
<dbReference type="PROSITE" id="PS00624">
    <property type="entry name" value="GMC_OXRED_2"/>
    <property type="match status" value="1"/>
</dbReference>
<dbReference type="Gene3D" id="3.50.50.60">
    <property type="entry name" value="FAD/NAD(P)-binding domain"/>
    <property type="match status" value="1"/>
</dbReference>
<name>A0A426YWW5_ENSVE</name>
<comment type="caution">
    <text evidence="3">The sequence shown here is derived from an EMBL/GenBank/DDBJ whole genome shotgun (WGS) entry which is preliminary data.</text>
</comment>
<dbReference type="Gene3D" id="3.30.410.40">
    <property type="match status" value="1"/>
</dbReference>
<proteinExistence type="predicted"/>
<dbReference type="Pfam" id="PF00732">
    <property type="entry name" value="GMC_oxred_N"/>
    <property type="match status" value="1"/>
</dbReference>
<dbReference type="PANTHER" id="PTHR45968:SF5">
    <property type="entry name" value="PROTEIN HOTHEAD"/>
    <property type="match status" value="1"/>
</dbReference>
<dbReference type="SUPFAM" id="SSF51905">
    <property type="entry name" value="FAD/NAD(P)-binding domain"/>
    <property type="match status" value="1"/>
</dbReference>
<feature type="domain" description="Glucose-methanol-choline oxidoreductase N-terminal" evidence="2">
    <location>
        <begin position="46"/>
        <end position="60"/>
    </location>
</feature>
<dbReference type="SUPFAM" id="SSF54373">
    <property type="entry name" value="FAD-linked reductases, C-terminal domain"/>
    <property type="match status" value="1"/>
</dbReference>
<dbReference type="GO" id="GO:0016614">
    <property type="term" value="F:oxidoreductase activity, acting on CH-OH group of donors"/>
    <property type="evidence" value="ECO:0007669"/>
    <property type="project" value="InterPro"/>
</dbReference>
<dbReference type="Pfam" id="PF05199">
    <property type="entry name" value="GMC_oxred_C"/>
    <property type="match status" value="1"/>
</dbReference>
<protein>
    <recommendedName>
        <fullName evidence="2">Glucose-methanol-choline oxidoreductase N-terminal domain-containing protein</fullName>
    </recommendedName>
</protein>
<evidence type="ECO:0000313" key="3">
    <source>
        <dbReference type="EMBL" id="RRT56204.1"/>
    </source>
</evidence>
<evidence type="ECO:0000259" key="2">
    <source>
        <dbReference type="PROSITE" id="PS00624"/>
    </source>
</evidence>
<dbReference type="GO" id="GO:0050660">
    <property type="term" value="F:flavin adenine dinucleotide binding"/>
    <property type="evidence" value="ECO:0007669"/>
    <property type="project" value="InterPro"/>
</dbReference>
<organism evidence="3 4">
    <name type="scientific">Ensete ventricosum</name>
    <name type="common">Abyssinian banana</name>
    <name type="synonym">Musa ensete</name>
    <dbReference type="NCBI Taxonomy" id="4639"/>
    <lineage>
        <taxon>Eukaryota</taxon>
        <taxon>Viridiplantae</taxon>
        <taxon>Streptophyta</taxon>
        <taxon>Embryophyta</taxon>
        <taxon>Tracheophyta</taxon>
        <taxon>Spermatophyta</taxon>
        <taxon>Magnoliopsida</taxon>
        <taxon>Liliopsida</taxon>
        <taxon>Zingiberales</taxon>
        <taxon>Musaceae</taxon>
        <taxon>Ensete</taxon>
    </lineage>
</organism>
<dbReference type="EMBL" id="AMZH03009736">
    <property type="protein sequence ID" value="RRT56204.1"/>
    <property type="molecule type" value="Genomic_DNA"/>
</dbReference>
<reference evidence="3 4" key="1">
    <citation type="journal article" date="2014" name="Agronomy (Basel)">
        <title>A Draft Genome Sequence for Ensete ventricosum, the Drought-Tolerant Tree Against Hunger.</title>
        <authorList>
            <person name="Harrison J."/>
            <person name="Moore K.A."/>
            <person name="Paszkiewicz K."/>
            <person name="Jones T."/>
            <person name="Grant M."/>
            <person name="Ambacheew D."/>
            <person name="Muzemil S."/>
            <person name="Studholme D.J."/>
        </authorList>
    </citation>
    <scope>NUCLEOTIDE SEQUENCE [LARGE SCALE GENOMIC DNA]</scope>
</reference>
<gene>
    <name evidence="3" type="ORF">B296_00018266</name>
</gene>
<dbReference type="Proteomes" id="UP000287651">
    <property type="component" value="Unassembled WGS sequence"/>
</dbReference>
<dbReference type="InterPro" id="IPR007867">
    <property type="entry name" value="GMC_OxRtase_C"/>
</dbReference>
<dbReference type="InterPro" id="IPR051871">
    <property type="entry name" value="GMC_Oxidoreductase-Related"/>
</dbReference>
<dbReference type="AlphaFoldDB" id="A0A426YWW5"/>
<accession>A0A426YWW5</accession>
<sequence>MASIQLKQTAGRQPQAVGIQFKDESGKERKALLKDPKQSEVILSSGTIGSPQLLLLSGIGTKKELEKLNIPVVIDNPDVGNGMSDNPMNTVFMPTKEPVQQSLIQTVGITRNGVFIEASSGFGLTSDGFGRHHGIISAEVVAIGQLSTTRPKERSLEADEKYARDKRSLPREAFQGGFILQKIDVPRSKGHLSLVDSDVDNNPSVTFNYFSHPDDLQRCVSGIRSIEQIVRTKHFADLTVDDTYTMEKLINISVPANMNLMPNRTDDTASLEQFCKDSMLTIWHYHGGCHVGKVVDGEYRVLGVSGLRVVDSSAFHRSPGTNPQATVMMMGRYGRVSSKLRY</sequence>
<keyword evidence="1" id="KW-0732">Signal</keyword>